<organism evidence="6">
    <name type="scientific">Spathaspora passalidarum (strain NRRL Y-27907 / 11-Y1)</name>
    <dbReference type="NCBI Taxonomy" id="619300"/>
    <lineage>
        <taxon>Eukaryota</taxon>
        <taxon>Fungi</taxon>
        <taxon>Dikarya</taxon>
        <taxon>Ascomycota</taxon>
        <taxon>Saccharomycotina</taxon>
        <taxon>Pichiomycetes</taxon>
        <taxon>Debaryomycetaceae</taxon>
        <taxon>Spathaspora</taxon>
    </lineage>
</organism>
<dbReference type="AlphaFoldDB" id="G3AQT5"/>
<evidence type="ECO:0000256" key="3">
    <source>
        <dbReference type="SAM" id="Phobius"/>
    </source>
</evidence>
<dbReference type="KEGG" id="spaa:SPAPADRAFT_51624"/>
<name>G3AQT5_SPAPN</name>
<dbReference type="SUPFAM" id="SSF47661">
    <property type="entry name" value="t-snare proteins"/>
    <property type="match status" value="1"/>
</dbReference>
<keyword evidence="6" id="KW-1185">Reference proteome</keyword>
<dbReference type="GO" id="GO:0031201">
    <property type="term" value="C:SNARE complex"/>
    <property type="evidence" value="ECO:0007669"/>
    <property type="project" value="TreeGrafter"/>
</dbReference>
<dbReference type="Pfam" id="PF05739">
    <property type="entry name" value="SNARE"/>
    <property type="match status" value="1"/>
</dbReference>
<dbReference type="GO" id="GO:0006886">
    <property type="term" value="P:intracellular protein transport"/>
    <property type="evidence" value="ECO:0007669"/>
    <property type="project" value="TreeGrafter"/>
</dbReference>
<dbReference type="OMA" id="LMTYTKQ"/>
<comment type="similarity">
    <text evidence="1">Belongs to the syntaxin family.</text>
</comment>
<dbReference type="EMBL" id="GL996503">
    <property type="protein sequence ID" value="EGW31632.1"/>
    <property type="molecule type" value="Genomic_DNA"/>
</dbReference>
<sequence length="293" mass="33850">MSFANFDFESQRPLSKRSSTEESIDPAANELDVIIEKTSEQLQSFGHLVSQFDNQRKQIGSKRDCTQLRANIDSSVETIGEMNKAISSLISDLSQLINKSSTDKHKHHDDDEEVGSSIYVTNRQIVIKERLVTEFNELESQFRKSVRLYNEKRRVTPVREEVLQDKTDERTPLIQADRQEQQQQQLEQELIEETELQYHLLLTEERNREIEQVSEGIQEVNAIFKDLHQLVSQQGEQLSTIEDNVLQLHGNTQQAERELHKAHEYQKQKGKWSCILLVALCIVVLVIVLAVIS</sequence>
<dbReference type="CDD" id="cd15840">
    <property type="entry name" value="SNARE_Qa"/>
    <property type="match status" value="1"/>
</dbReference>
<feature type="region of interest" description="Disordered" evidence="2">
    <location>
        <begin position="1"/>
        <end position="25"/>
    </location>
</feature>
<evidence type="ECO:0000313" key="6">
    <source>
        <dbReference type="Proteomes" id="UP000000709"/>
    </source>
</evidence>
<dbReference type="FunCoup" id="G3AQT5">
    <property type="interactions" value="67"/>
</dbReference>
<dbReference type="RefSeq" id="XP_007376410.1">
    <property type="nucleotide sequence ID" value="XM_007376348.1"/>
</dbReference>
<dbReference type="InterPro" id="IPR006011">
    <property type="entry name" value="Syntaxin_N"/>
</dbReference>
<dbReference type="GO" id="GO:0006906">
    <property type="term" value="P:vesicle fusion"/>
    <property type="evidence" value="ECO:0007669"/>
    <property type="project" value="TreeGrafter"/>
</dbReference>
<dbReference type="GO" id="GO:0012505">
    <property type="term" value="C:endomembrane system"/>
    <property type="evidence" value="ECO:0007669"/>
    <property type="project" value="TreeGrafter"/>
</dbReference>
<evidence type="ECO:0000313" key="5">
    <source>
        <dbReference type="EMBL" id="EGW31632.1"/>
    </source>
</evidence>
<dbReference type="Proteomes" id="UP000000709">
    <property type="component" value="Unassembled WGS sequence"/>
</dbReference>
<dbReference type="STRING" id="619300.G3AQT5"/>
<feature type="transmembrane region" description="Helical" evidence="3">
    <location>
        <begin position="272"/>
        <end position="292"/>
    </location>
</feature>
<dbReference type="GeneID" id="18871577"/>
<feature type="domain" description="T-SNARE coiled-coil homology" evidence="4">
    <location>
        <begin position="200"/>
        <end position="262"/>
    </location>
</feature>
<dbReference type="InterPro" id="IPR000727">
    <property type="entry name" value="T_SNARE_dom"/>
</dbReference>
<protein>
    <recommendedName>
        <fullName evidence="4">t-SNARE coiled-coil homology domain-containing protein</fullName>
    </recommendedName>
</protein>
<dbReference type="PROSITE" id="PS50192">
    <property type="entry name" value="T_SNARE"/>
    <property type="match status" value="1"/>
</dbReference>
<keyword evidence="3" id="KW-0812">Transmembrane</keyword>
<dbReference type="GO" id="GO:0006896">
    <property type="term" value="P:Golgi to vacuole transport"/>
    <property type="evidence" value="ECO:0007669"/>
    <property type="project" value="TreeGrafter"/>
</dbReference>
<dbReference type="OrthoDB" id="364348at2759"/>
<keyword evidence="3" id="KW-1133">Transmembrane helix</keyword>
<evidence type="ECO:0000256" key="2">
    <source>
        <dbReference type="SAM" id="MobiDB-lite"/>
    </source>
</evidence>
<evidence type="ECO:0000259" key="4">
    <source>
        <dbReference type="PROSITE" id="PS50192"/>
    </source>
</evidence>
<proteinExistence type="inferred from homology"/>
<dbReference type="GO" id="GO:0048278">
    <property type="term" value="P:vesicle docking"/>
    <property type="evidence" value="ECO:0007669"/>
    <property type="project" value="TreeGrafter"/>
</dbReference>
<dbReference type="InParanoid" id="G3AQT5"/>
<dbReference type="eggNOG" id="KOG0811">
    <property type="taxonomic scope" value="Eukaryota"/>
</dbReference>
<dbReference type="PANTHER" id="PTHR19957:SF418">
    <property type="entry name" value="SNAP RECEPTOR"/>
    <property type="match status" value="1"/>
</dbReference>
<dbReference type="HOGENOM" id="CLU_059257_2_0_1"/>
<evidence type="ECO:0000256" key="1">
    <source>
        <dbReference type="ARBA" id="ARBA00009063"/>
    </source>
</evidence>
<keyword evidence="3" id="KW-0472">Membrane</keyword>
<dbReference type="Gene3D" id="1.20.58.70">
    <property type="match status" value="1"/>
</dbReference>
<reference evidence="5 6" key="1">
    <citation type="journal article" date="2011" name="Proc. Natl. Acad. Sci. U.S.A.">
        <title>Comparative genomics of xylose-fermenting fungi for enhanced biofuel production.</title>
        <authorList>
            <person name="Wohlbach D.J."/>
            <person name="Kuo A."/>
            <person name="Sato T.K."/>
            <person name="Potts K.M."/>
            <person name="Salamov A.A."/>
            <person name="LaButti K.M."/>
            <person name="Sun H."/>
            <person name="Clum A."/>
            <person name="Pangilinan J.L."/>
            <person name="Lindquist E.A."/>
            <person name="Lucas S."/>
            <person name="Lapidus A."/>
            <person name="Jin M."/>
            <person name="Gunawan C."/>
            <person name="Balan V."/>
            <person name="Dale B.E."/>
            <person name="Jeffries T.W."/>
            <person name="Zinkel R."/>
            <person name="Barry K.W."/>
            <person name="Grigoriev I.V."/>
            <person name="Gasch A.P."/>
        </authorList>
    </citation>
    <scope>NUCLEOTIDE SEQUENCE [LARGE SCALE GENOMIC DNA]</scope>
    <source>
        <strain evidence="6">NRRL Y-27907 / 11-Y1</strain>
    </source>
</reference>
<dbReference type="GO" id="GO:0000149">
    <property type="term" value="F:SNARE binding"/>
    <property type="evidence" value="ECO:0007669"/>
    <property type="project" value="TreeGrafter"/>
</dbReference>
<dbReference type="Gene3D" id="1.20.5.110">
    <property type="match status" value="1"/>
</dbReference>
<dbReference type="SMART" id="SM00397">
    <property type="entry name" value="t_SNARE"/>
    <property type="match status" value="1"/>
</dbReference>
<dbReference type="InterPro" id="IPR010989">
    <property type="entry name" value="SNARE"/>
</dbReference>
<dbReference type="GO" id="GO:0005484">
    <property type="term" value="F:SNAP receptor activity"/>
    <property type="evidence" value="ECO:0007669"/>
    <property type="project" value="TreeGrafter"/>
</dbReference>
<accession>G3AQT5</accession>
<dbReference type="InterPro" id="IPR045242">
    <property type="entry name" value="Syntaxin"/>
</dbReference>
<dbReference type="Pfam" id="PF14523">
    <property type="entry name" value="Syntaxin_2"/>
    <property type="match status" value="1"/>
</dbReference>
<dbReference type="PANTHER" id="PTHR19957">
    <property type="entry name" value="SYNTAXIN"/>
    <property type="match status" value="1"/>
</dbReference>
<gene>
    <name evidence="5" type="ORF">SPAPADRAFT_51624</name>
</gene>